<dbReference type="Gene3D" id="1.10.287.580">
    <property type="entry name" value="Helix hairpin bin"/>
    <property type="match status" value="1"/>
</dbReference>
<dbReference type="Gene3D" id="2.30.39.10">
    <property type="entry name" value="Alpha-1-antitrypsin, domain 1"/>
    <property type="match status" value="1"/>
</dbReference>
<dbReference type="SUPFAM" id="SSF56574">
    <property type="entry name" value="Serpins"/>
    <property type="match status" value="1"/>
</dbReference>
<organism evidence="6 7">
    <name type="scientific">Zophobas morio</name>
    <dbReference type="NCBI Taxonomy" id="2755281"/>
    <lineage>
        <taxon>Eukaryota</taxon>
        <taxon>Metazoa</taxon>
        <taxon>Ecdysozoa</taxon>
        <taxon>Arthropoda</taxon>
        <taxon>Hexapoda</taxon>
        <taxon>Insecta</taxon>
        <taxon>Pterygota</taxon>
        <taxon>Neoptera</taxon>
        <taxon>Endopterygota</taxon>
        <taxon>Coleoptera</taxon>
        <taxon>Polyphaga</taxon>
        <taxon>Cucujiformia</taxon>
        <taxon>Tenebrionidae</taxon>
        <taxon>Zophobas</taxon>
    </lineage>
</organism>
<keyword evidence="7" id="KW-1185">Reference proteome</keyword>
<comment type="similarity">
    <text evidence="1 4">Belongs to the serpin family.</text>
</comment>
<dbReference type="InterPro" id="IPR023796">
    <property type="entry name" value="Serpin_dom"/>
</dbReference>
<dbReference type="EMBL" id="JALNTZ010000004">
    <property type="protein sequence ID" value="KAJ3654869.1"/>
    <property type="molecule type" value="Genomic_DNA"/>
</dbReference>
<dbReference type="InterPro" id="IPR036186">
    <property type="entry name" value="Serpin_sf"/>
</dbReference>
<dbReference type="Pfam" id="PF00079">
    <property type="entry name" value="Serpin"/>
    <property type="match status" value="1"/>
</dbReference>
<feature type="domain" description="Serpin" evidence="5">
    <location>
        <begin position="19"/>
        <end position="345"/>
    </location>
</feature>
<comment type="caution">
    <text evidence="6">The sequence shown here is derived from an EMBL/GenBank/DDBJ whole genome shotgun (WGS) entry which is preliminary data.</text>
</comment>
<reference evidence="6" key="1">
    <citation type="journal article" date="2023" name="G3 (Bethesda)">
        <title>Whole genome assemblies of Zophobas morio and Tenebrio molitor.</title>
        <authorList>
            <person name="Kaur S."/>
            <person name="Stinson S.A."/>
            <person name="diCenzo G.C."/>
        </authorList>
    </citation>
    <scope>NUCLEOTIDE SEQUENCE</scope>
    <source>
        <strain evidence="6">QUZm001</strain>
    </source>
</reference>
<dbReference type="Proteomes" id="UP001168821">
    <property type="component" value="Unassembled WGS sequence"/>
</dbReference>
<sequence>MAEKPAEFQILDSNTQFTVDLYNVLKETSPGNMIFSPISIHAVLSMAYQGARGTTAENFASTMKIPDAKIARKGYNTVMNRLNSVPNVSLLMANKIYLMEGYKLSPEFSDAVIKNFLSEVQLLNFSASEIAAATINAWVEEKTKEKIKNLVIGEDLDELTRLVLINAIYFKGNWKHKFNKKNTKTEPFYLNDIDSVNVQMMHIEREFHYKSVKELEAQIIELPYTNNNLSMVIILPFKRDGIAELEKKLAGVNLTEVTNGMYTEEVTVPLPRFKIEQTIDLKDSLIKLGFREIFSPAANFNGMITSKEPLCVSKVIQKVFIEVNEEGTEAAAATGKFFIFACYGWVC</sequence>
<gene>
    <name evidence="6" type="ORF">Zmor_014024</name>
</gene>
<dbReference type="PANTHER" id="PTHR11461">
    <property type="entry name" value="SERINE PROTEASE INHIBITOR, SERPIN"/>
    <property type="match status" value="1"/>
</dbReference>
<name>A0AA38IK53_9CUCU</name>
<dbReference type="SMART" id="SM00093">
    <property type="entry name" value="SERPIN"/>
    <property type="match status" value="1"/>
</dbReference>
<keyword evidence="2" id="KW-0646">Protease inhibitor</keyword>
<keyword evidence="3" id="KW-0722">Serine protease inhibitor</keyword>
<accession>A0AA38IK53</accession>
<dbReference type="PANTHER" id="PTHR11461:SF211">
    <property type="entry name" value="GH10112P-RELATED"/>
    <property type="match status" value="1"/>
</dbReference>
<dbReference type="Gene3D" id="3.30.497.10">
    <property type="entry name" value="Antithrombin, subunit I, domain 2"/>
    <property type="match status" value="1"/>
</dbReference>
<protein>
    <recommendedName>
        <fullName evidence="5">Serpin domain-containing protein</fullName>
    </recommendedName>
</protein>
<dbReference type="GO" id="GO:0005615">
    <property type="term" value="C:extracellular space"/>
    <property type="evidence" value="ECO:0007669"/>
    <property type="project" value="InterPro"/>
</dbReference>
<evidence type="ECO:0000259" key="5">
    <source>
        <dbReference type="SMART" id="SM00093"/>
    </source>
</evidence>
<evidence type="ECO:0000313" key="7">
    <source>
        <dbReference type="Proteomes" id="UP001168821"/>
    </source>
</evidence>
<dbReference type="GO" id="GO:0004867">
    <property type="term" value="F:serine-type endopeptidase inhibitor activity"/>
    <property type="evidence" value="ECO:0007669"/>
    <property type="project" value="UniProtKB-KW"/>
</dbReference>
<dbReference type="InterPro" id="IPR042178">
    <property type="entry name" value="Serpin_sf_1"/>
</dbReference>
<dbReference type="InterPro" id="IPR000215">
    <property type="entry name" value="Serpin_fam"/>
</dbReference>
<evidence type="ECO:0000313" key="6">
    <source>
        <dbReference type="EMBL" id="KAJ3654869.1"/>
    </source>
</evidence>
<proteinExistence type="inferred from homology"/>
<evidence type="ECO:0000256" key="4">
    <source>
        <dbReference type="RuleBase" id="RU000411"/>
    </source>
</evidence>
<evidence type="ECO:0000256" key="2">
    <source>
        <dbReference type="ARBA" id="ARBA00022690"/>
    </source>
</evidence>
<evidence type="ECO:0000256" key="3">
    <source>
        <dbReference type="ARBA" id="ARBA00022900"/>
    </source>
</evidence>
<dbReference type="InterPro" id="IPR042185">
    <property type="entry name" value="Serpin_sf_2"/>
</dbReference>
<dbReference type="CDD" id="cd19601">
    <property type="entry name" value="serpin42Da-like"/>
    <property type="match status" value="1"/>
</dbReference>
<dbReference type="AlphaFoldDB" id="A0AA38IK53"/>
<evidence type="ECO:0000256" key="1">
    <source>
        <dbReference type="ARBA" id="ARBA00009500"/>
    </source>
</evidence>